<dbReference type="Gene3D" id="3.40.50.300">
    <property type="entry name" value="P-loop containing nucleotide triphosphate hydrolases"/>
    <property type="match status" value="1"/>
</dbReference>
<dbReference type="Proteomes" id="UP001251524">
    <property type="component" value="Unassembled WGS sequence"/>
</dbReference>
<protein>
    <submittedName>
        <fullName evidence="2">Tetratricopeptide (TPR) repeat protein</fullName>
    </submittedName>
</protein>
<keyword evidence="1" id="KW-0808">Transferase</keyword>
<comment type="caution">
    <text evidence="2">The sequence shown here is derived from an EMBL/GenBank/DDBJ whole genome shotgun (WGS) entry which is preliminary data.</text>
</comment>
<dbReference type="SUPFAM" id="SSF48452">
    <property type="entry name" value="TPR-like"/>
    <property type="match status" value="1"/>
</dbReference>
<dbReference type="Gene3D" id="1.25.40.10">
    <property type="entry name" value="Tetratricopeptide repeat domain"/>
    <property type="match status" value="1"/>
</dbReference>
<reference evidence="2 3" key="1">
    <citation type="submission" date="2023-07" db="EMBL/GenBank/DDBJ databases">
        <title>Sorghum-associated microbial communities from plants grown in Nebraska, USA.</title>
        <authorList>
            <person name="Schachtman D."/>
        </authorList>
    </citation>
    <scope>NUCLEOTIDE SEQUENCE [LARGE SCALE GENOMIC DNA]</scope>
    <source>
        <strain evidence="2 3">BE198</strain>
    </source>
</reference>
<evidence type="ECO:0000313" key="2">
    <source>
        <dbReference type="EMBL" id="MDR7133906.1"/>
    </source>
</evidence>
<evidence type="ECO:0000313" key="3">
    <source>
        <dbReference type="Proteomes" id="UP001251524"/>
    </source>
</evidence>
<dbReference type="SUPFAM" id="SSF52540">
    <property type="entry name" value="P-loop containing nucleoside triphosphate hydrolases"/>
    <property type="match status" value="1"/>
</dbReference>
<dbReference type="EMBL" id="JAVDVY010000001">
    <property type="protein sequence ID" value="MDR7133906.1"/>
    <property type="molecule type" value="Genomic_DNA"/>
</dbReference>
<dbReference type="Pfam" id="PF13469">
    <property type="entry name" value="Sulfotransfer_3"/>
    <property type="match status" value="1"/>
</dbReference>
<dbReference type="PANTHER" id="PTHR12788:SF10">
    <property type="entry name" value="PROTEIN-TYROSINE SULFOTRANSFERASE"/>
    <property type="match status" value="1"/>
</dbReference>
<accession>A0ABU1W8N1</accession>
<dbReference type="InterPro" id="IPR026634">
    <property type="entry name" value="TPST-like"/>
</dbReference>
<keyword evidence="3" id="KW-1185">Reference proteome</keyword>
<sequence length="544" mass="60160">MQQNDLSALWQQALVHFQHKRYAEAEALCMELIRHAPERPLAYAMLAQTCHVAGLTREATHNAFLACQRAPTASSQEILEVAEVLVEVGEHQLAHALLGFIDPELPANAGGLVALARLYSSLEDQTRALRCIELARAAGHDGHVVAHMQGILQSFTGPIDAAVAACEESVAKAPTYGHGHWSCAQFGRKEGARERVARMRAALEQPGLENDDVTYLHYGLFKEFDTLGETDQAWASLMAGAQARRNVTVHDAAQETAAYDGLIAATSGGFLDQCADVPTDTTPIFVVGMPRTGTTLLERILGNHPQIKTCGELNDFRDQMQWVNNRRLSLTLKQDIGEYVARLDANLLGQRYLAKTAWRAEGSTFYVDKHPMNFQWCGAILKALPHAKIIHLRRHPLDSCFSNLKELFAHKYYPYSYALDELATHYRNYARLMRHWHAIAPGRILDVRYEDLVSQPDVEARRVQAYLGLQEVEGVTDILANKTVTTTASTLQLRQPIHTRNVGGWRRYAAGMAPVQALLSDLVRAYEDEAAGADVLPLAAASGA</sequence>
<organism evidence="2 3">
    <name type="scientific">Lysobacter niastensis</name>
    <dbReference type="NCBI Taxonomy" id="380629"/>
    <lineage>
        <taxon>Bacteria</taxon>
        <taxon>Pseudomonadati</taxon>
        <taxon>Pseudomonadota</taxon>
        <taxon>Gammaproteobacteria</taxon>
        <taxon>Lysobacterales</taxon>
        <taxon>Lysobacteraceae</taxon>
        <taxon>Lysobacter</taxon>
    </lineage>
</organism>
<name>A0ABU1W8N1_9GAMM</name>
<gene>
    <name evidence="2" type="ORF">J2X06_001090</name>
</gene>
<proteinExistence type="predicted"/>
<dbReference type="InterPro" id="IPR011990">
    <property type="entry name" value="TPR-like_helical_dom_sf"/>
</dbReference>
<dbReference type="InterPro" id="IPR027417">
    <property type="entry name" value="P-loop_NTPase"/>
</dbReference>
<dbReference type="PANTHER" id="PTHR12788">
    <property type="entry name" value="PROTEIN-TYROSINE SULFOTRANSFERASE 2"/>
    <property type="match status" value="1"/>
</dbReference>
<dbReference type="RefSeq" id="WP_310059297.1">
    <property type="nucleotide sequence ID" value="NZ_JAVDVY010000001.1"/>
</dbReference>
<evidence type="ECO:0000256" key="1">
    <source>
        <dbReference type="ARBA" id="ARBA00022679"/>
    </source>
</evidence>